<name>B0DI60_LACBS</name>
<dbReference type="HOGENOM" id="CLU_844859_0_0_1"/>
<dbReference type="GeneID" id="6079296"/>
<feature type="compositionally biased region" description="Polar residues" evidence="1">
    <location>
        <begin position="1"/>
        <end position="11"/>
    </location>
</feature>
<gene>
    <name evidence="2" type="ORF">LACBIDRAFT_302730</name>
</gene>
<reference evidence="2 3" key="1">
    <citation type="journal article" date="2008" name="Nature">
        <title>The genome of Laccaria bicolor provides insights into mycorrhizal symbiosis.</title>
        <authorList>
            <person name="Martin F."/>
            <person name="Aerts A."/>
            <person name="Ahren D."/>
            <person name="Brun A."/>
            <person name="Danchin E.G.J."/>
            <person name="Duchaussoy F."/>
            <person name="Gibon J."/>
            <person name="Kohler A."/>
            <person name="Lindquist E."/>
            <person name="Pereda V."/>
            <person name="Salamov A."/>
            <person name="Shapiro H.J."/>
            <person name="Wuyts J."/>
            <person name="Blaudez D."/>
            <person name="Buee M."/>
            <person name="Brokstein P."/>
            <person name="Canbaeck B."/>
            <person name="Cohen D."/>
            <person name="Courty P.E."/>
            <person name="Coutinho P.M."/>
            <person name="Delaruelle C."/>
            <person name="Detter J.C."/>
            <person name="Deveau A."/>
            <person name="DiFazio S."/>
            <person name="Duplessis S."/>
            <person name="Fraissinet-Tachet L."/>
            <person name="Lucic E."/>
            <person name="Frey-Klett P."/>
            <person name="Fourrey C."/>
            <person name="Feussner I."/>
            <person name="Gay G."/>
            <person name="Grimwood J."/>
            <person name="Hoegger P.J."/>
            <person name="Jain P."/>
            <person name="Kilaru S."/>
            <person name="Labbe J."/>
            <person name="Lin Y.C."/>
            <person name="Legue V."/>
            <person name="Le Tacon F."/>
            <person name="Marmeisse R."/>
            <person name="Melayah D."/>
            <person name="Montanini B."/>
            <person name="Muratet M."/>
            <person name="Nehls U."/>
            <person name="Niculita-Hirzel H."/>
            <person name="Oudot-Le Secq M.P."/>
            <person name="Peter M."/>
            <person name="Quesneville H."/>
            <person name="Rajashekar B."/>
            <person name="Reich M."/>
            <person name="Rouhier N."/>
            <person name="Schmutz J."/>
            <person name="Yin T."/>
            <person name="Chalot M."/>
            <person name="Henrissat B."/>
            <person name="Kuees U."/>
            <person name="Lucas S."/>
            <person name="Van de Peer Y."/>
            <person name="Podila G.K."/>
            <person name="Polle A."/>
            <person name="Pukkila P.J."/>
            <person name="Richardson P.M."/>
            <person name="Rouze P."/>
            <person name="Sanders I.R."/>
            <person name="Stajich J.E."/>
            <person name="Tunlid A."/>
            <person name="Tuskan G."/>
            <person name="Grigoriev I.V."/>
        </authorList>
    </citation>
    <scope>NUCLEOTIDE SEQUENCE [LARGE SCALE GENOMIC DNA]</scope>
    <source>
        <strain evidence="3">S238N-H82 / ATCC MYA-4686</strain>
    </source>
</reference>
<evidence type="ECO:0000256" key="1">
    <source>
        <dbReference type="SAM" id="MobiDB-lite"/>
    </source>
</evidence>
<dbReference type="Proteomes" id="UP000001194">
    <property type="component" value="Unassembled WGS sequence"/>
</dbReference>
<evidence type="ECO:0000313" key="3">
    <source>
        <dbReference type="Proteomes" id="UP000001194"/>
    </source>
</evidence>
<keyword evidence="3" id="KW-1185">Reference proteome</keyword>
<protein>
    <submittedName>
        <fullName evidence="2">Predicted protein</fullName>
    </submittedName>
</protein>
<evidence type="ECO:0000313" key="2">
    <source>
        <dbReference type="EMBL" id="EDR05520.1"/>
    </source>
</evidence>
<proteinExistence type="predicted"/>
<dbReference type="InParanoid" id="B0DI60"/>
<accession>B0DI60</accession>
<feature type="region of interest" description="Disordered" evidence="1">
    <location>
        <begin position="1"/>
        <end position="20"/>
    </location>
</feature>
<sequence length="329" mass="37111">MFYSPNCSDTVSAPRPSPDRESNSLVIDYHNDLSSLVNDPQWWTANFGWLSFTPKRPFFGGGLLGRLADICIQEIKGKYSMAEDLINSWTKLEYIICSVIVILGGVYEIPSIGPAYPAARGYQRQHAYRSVAHREARASRDIFVLWIGLLSFLIAGADSLSQKGYEWPSLLENHLQFHPAIADLIRASDLGTFSHEVQRIGAFIYLTKDDIEKTHQPSVRWLITHNIPIWYHRPEIDGEDPTKLKRKGCLNSRGQCKACFPREIVEETMVDPLSGALKIKKGEMWLNTFTPELTYMIRCNTDVTSLMSGTVIKAVVGYITDYVTKSGLS</sequence>
<dbReference type="AlphaFoldDB" id="B0DI60"/>
<organism evidence="3">
    <name type="scientific">Laccaria bicolor (strain S238N-H82 / ATCC MYA-4686)</name>
    <name type="common">Bicoloured deceiver</name>
    <name type="synonym">Laccaria laccata var. bicolor</name>
    <dbReference type="NCBI Taxonomy" id="486041"/>
    <lineage>
        <taxon>Eukaryota</taxon>
        <taxon>Fungi</taxon>
        <taxon>Dikarya</taxon>
        <taxon>Basidiomycota</taxon>
        <taxon>Agaricomycotina</taxon>
        <taxon>Agaricomycetes</taxon>
        <taxon>Agaricomycetidae</taxon>
        <taxon>Agaricales</taxon>
        <taxon>Agaricineae</taxon>
        <taxon>Hydnangiaceae</taxon>
        <taxon>Laccaria</taxon>
    </lineage>
</organism>
<dbReference type="KEGG" id="lbc:LACBIDRAFT_302730"/>
<dbReference type="OrthoDB" id="3229882at2759"/>
<dbReference type="RefSeq" id="XP_001883624.1">
    <property type="nucleotide sequence ID" value="XM_001883589.1"/>
</dbReference>
<dbReference type="EMBL" id="DS547112">
    <property type="protein sequence ID" value="EDR05520.1"/>
    <property type="molecule type" value="Genomic_DNA"/>
</dbReference>